<organism evidence="1 2">
    <name type="scientific">Funneliformis mosseae</name>
    <name type="common">Endomycorrhizal fungus</name>
    <name type="synonym">Glomus mosseae</name>
    <dbReference type="NCBI Taxonomy" id="27381"/>
    <lineage>
        <taxon>Eukaryota</taxon>
        <taxon>Fungi</taxon>
        <taxon>Fungi incertae sedis</taxon>
        <taxon>Mucoromycota</taxon>
        <taxon>Glomeromycotina</taxon>
        <taxon>Glomeromycetes</taxon>
        <taxon>Glomerales</taxon>
        <taxon>Glomeraceae</taxon>
        <taxon>Funneliformis</taxon>
    </lineage>
</organism>
<comment type="caution">
    <text evidence="1">The sequence shown here is derived from an EMBL/GenBank/DDBJ whole genome shotgun (WGS) entry which is preliminary data.</text>
</comment>
<dbReference type="AlphaFoldDB" id="A0A9N9HVR4"/>
<sequence>MSEFSSYGNSGWVMICKKFLNKAYVFRNHYGYVCALQELYRRIEALAFNYPAAMKARKLVNGLLPELHLM</sequence>
<keyword evidence="2" id="KW-1185">Reference proteome</keyword>
<gene>
    <name evidence="1" type="ORF">FMOSSE_LOCUS14205</name>
</gene>
<reference evidence="1" key="1">
    <citation type="submission" date="2021-06" db="EMBL/GenBank/DDBJ databases">
        <authorList>
            <person name="Kallberg Y."/>
            <person name="Tangrot J."/>
            <person name="Rosling A."/>
        </authorList>
    </citation>
    <scope>NUCLEOTIDE SEQUENCE</scope>
    <source>
        <strain evidence="1">87-6 pot B 2015</strain>
    </source>
</reference>
<dbReference type="EMBL" id="CAJVPP010010170">
    <property type="protein sequence ID" value="CAG8708960.1"/>
    <property type="molecule type" value="Genomic_DNA"/>
</dbReference>
<feature type="non-terminal residue" evidence="1">
    <location>
        <position position="70"/>
    </location>
</feature>
<evidence type="ECO:0000313" key="1">
    <source>
        <dbReference type="EMBL" id="CAG8708960.1"/>
    </source>
</evidence>
<protein>
    <submittedName>
        <fullName evidence="1">9983_t:CDS:1</fullName>
    </submittedName>
</protein>
<dbReference type="Proteomes" id="UP000789375">
    <property type="component" value="Unassembled WGS sequence"/>
</dbReference>
<proteinExistence type="predicted"/>
<accession>A0A9N9HVR4</accession>
<name>A0A9N9HVR4_FUNMO</name>
<evidence type="ECO:0000313" key="2">
    <source>
        <dbReference type="Proteomes" id="UP000789375"/>
    </source>
</evidence>